<feature type="domain" description="Zn(2)-C6 fungal-type" evidence="8">
    <location>
        <begin position="96"/>
        <end position="127"/>
    </location>
</feature>
<evidence type="ECO:0000256" key="3">
    <source>
        <dbReference type="ARBA" id="ARBA00023015"/>
    </source>
</evidence>
<dbReference type="PANTHER" id="PTHR47660:SF2">
    <property type="entry name" value="TRANSCRIPTION FACTOR WITH C2H2 AND ZN(2)-CYS(6) DNA BINDING DOMAIN (EUROFUNG)"/>
    <property type="match status" value="1"/>
</dbReference>
<dbReference type="SMART" id="SM00355">
    <property type="entry name" value="ZnF_C2H2"/>
    <property type="match status" value="2"/>
</dbReference>
<dbReference type="PROSITE" id="PS50048">
    <property type="entry name" value="ZN2_CY6_FUNGAL_2"/>
    <property type="match status" value="1"/>
</dbReference>
<reference evidence="11" key="1">
    <citation type="submission" date="2020-06" db="EMBL/GenBank/DDBJ databases">
        <title>A chromosome-scale genome assembly of Talaromyces rugulosus W13939.</title>
        <authorList>
            <person name="Wang B."/>
            <person name="Guo L."/>
            <person name="Ye K."/>
            <person name="Wang L."/>
        </authorList>
    </citation>
    <scope>NUCLEOTIDE SEQUENCE [LARGE SCALE GENOMIC DNA]</scope>
    <source>
        <strain evidence="11">W13939</strain>
    </source>
</reference>
<dbReference type="PROSITE" id="PS50157">
    <property type="entry name" value="ZINC_FINGER_C2H2_2"/>
    <property type="match status" value="2"/>
</dbReference>
<dbReference type="InterPro" id="IPR036864">
    <property type="entry name" value="Zn2-C6_fun-type_DNA-bd_sf"/>
</dbReference>
<keyword evidence="7" id="KW-0863">Zinc-finger</keyword>
<dbReference type="Proteomes" id="UP000509510">
    <property type="component" value="Chromosome I"/>
</dbReference>
<dbReference type="InterPro" id="IPR001138">
    <property type="entry name" value="Zn2Cys6_DnaBD"/>
</dbReference>
<keyword evidence="2" id="KW-0862">Zinc</keyword>
<evidence type="ECO:0000256" key="7">
    <source>
        <dbReference type="PROSITE-ProRule" id="PRU00042"/>
    </source>
</evidence>
<protein>
    <recommendedName>
        <fullName evidence="12">Zn(2)-C6 fungal-type domain-containing protein</fullName>
    </recommendedName>
</protein>
<keyword evidence="3" id="KW-0805">Transcription regulation</keyword>
<evidence type="ECO:0000313" key="10">
    <source>
        <dbReference type="EMBL" id="QKX54711.1"/>
    </source>
</evidence>
<evidence type="ECO:0000256" key="6">
    <source>
        <dbReference type="ARBA" id="ARBA00023242"/>
    </source>
</evidence>
<dbReference type="CDD" id="cd00067">
    <property type="entry name" value="GAL4"/>
    <property type="match status" value="1"/>
</dbReference>
<dbReference type="RefSeq" id="XP_035340890.1">
    <property type="nucleotide sequence ID" value="XM_035484997.1"/>
</dbReference>
<sequence length="818" mass="91739">MQSASLDVIPDDAYQRRVLETPKARQSHQKPTFACSWPGCGRVYGKREHLQRHERSHAGDVKYECPVCKKRFGRRDVMTRHLSLHGSRVKVPRKVACVSCVNSKVRCDGKRGHTCTKCKTSGWKCVYRNTRADSIPDQRAQDSEEFLVSQDLVIRREEAAVLPGSLDILAAASESHIQAPVELGYHNINANIQNQISLPVTADAFPSVTAGSLFEFPMDPFESFFGWDMDESGLDNLNVPPFGFIPTGDVSPGTFTASEVPGMRCLSSMEPSELIRDAQPPDTPWPHVFRPSQQDNQLDLPPVNQKSRLSLQGPAIDGIEDSTRQEIVSLVHAAHRPRWPLVDLSFFPSNETLTSCVNLYFRHFHETLPIIRRSTFRKNDAPPILLLTMAAIGAVYSHDGSSGLAIALNELARRVISHVRESDQRAMFDRVFIQALLLQSVFGLFCGSRMLYQHAEISRASLVTAARRMHLLRPSLSYVKELEKQNPSPTEDELRRAYEDDDRRRNLGWGIYLYDMQISCLLNIAPLLSVSEINVPLPIDEEAWNGTNPGESVNLEHVLQRSSNFRTVLDSLLSTEKLPRPLSSFGLCTDAAAFDTIFSRPAMSSDTLYRLSFPSIFKNNPQQLLDQLSVYCHGLSHMPNSLIVSVSALSHLGHMQFTWPAFLNNIKVAAGKSGTEESKADARSWLRARIAEDPLGARSILVHAGQLSALLLRFTFDAPSETVFVFDAALTFWAILEFSDEKILGPSSSSRRTTVTWSEFDDIHEWVKSGGPVYFQGLGDLSDLTSSKILSIFAERLETMPWGLSRWFKHVLMMLERE</sequence>
<organism evidence="10 11">
    <name type="scientific">Talaromyces rugulosus</name>
    <name type="common">Penicillium rugulosum</name>
    <dbReference type="NCBI Taxonomy" id="121627"/>
    <lineage>
        <taxon>Eukaryota</taxon>
        <taxon>Fungi</taxon>
        <taxon>Dikarya</taxon>
        <taxon>Ascomycota</taxon>
        <taxon>Pezizomycotina</taxon>
        <taxon>Eurotiomycetes</taxon>
        <taxon>Eurotiomycetidae</taxon>
        <taxon>Eurotiales</taxon>
        <taxon>Trichocomaceae</taxon>
        <taxon>Talaromyces</taxon>
        <taxon>Talaromyces sect. Islandici</taxon>
    </lineage>
</organism>
<feature type="domain" description="C2H2-type" evidence="9">
    <location>
        <begin position="63"/>
        <end position="90"/>
    </location>
</feature>
<dbReference type="Gene3D" id="3.30.160.60">
    <property type="entry name" value="Classic Zinc Finger"/>
    <property type="match status" value="2"/>
</dbReference>
<proteinExistence type="predicted"/>
<gene>
    <name evidence="10" type="ORF">TRUGW13939_01799</name>
</gene>
<dbReference type="Pfam" id="PF00096">
    <property type="entry name" value="zf-C2H2"/>
    <property type="match status" value="2"/>
</dbReference>
<dbReference type="SMART" id="SM00066">
    <property type="entry name" value="GAL4"/>
    <property type="match status" value="1"/>
</dbReference>
<evidence type="ECO:0000256" key="4">
    <source>
        <dbReference type="ARBA" id="ARBA00023125"/>
    </source>
</evidence>
<keyword evidence="1" id="KW-0479">Metal-binding</keyword>
<dbReference type="EMBL" id="CP055898">
    <property type="protein sequence ID" value="QKX54711.1"/>
    <property type="molecule type" value="Genomic_DNA"/>
</dbReference>
<dbReference type="GO" id="GO:0000981">
    <property type="term" value="F:DNA-binding transcription factor activity, RNA polymerase II-specific"/>
    <property type="evidence" value="ECO:0007669"/>
    <property type="project" value="InterPro"/>
</dbReference>
<evidence type="ECO:0000313" key="11">
    <source>
        <dbReference type="Proteomes" id="UP000509510"/>
    </source>
</evidence>
<dbReference type="SUPFAM" id="SSF57701">
    <property type="entry name" value="Zn2/Cys6 DNA-binding domain"/>
    <property type="match status" value="1"/>
</dbReference>
<evidence type="ECO:0008006" key="12">
    <source>
        <dbReference type="Google" id="ProtNLM"/>
    </source>
</evidence>
<dbReference type="InterPro" id="IPR013087">
    <property type="entry name" value="Znf_C2H2_type"/>
</dbReference>
<evidence type="ECO:0000256" key="2">
    <source>
        <dbReference type="ARBA" id="ARBA00022833"/>
    </source>
</evidence>
<dbReference type="OrthoDB" id="1405595at2759"/>
<evidence type="ECO:0000256" key="1">
    <source>
        <dbReference type="ARBA" id="ARBA00022723"/>
    </source>
</evidence>
<dbReference type="InterPro" id="IPR007219">
    <property type="entry name" value="XnlR_reg_dom"/>
</dbReference>
<evidence type="ECO:0000259" key="9">
    <source>
        <dbReference type="PROSITE" id="PS50157"/>
    </source>
</evidence>
<keyword evidence="5" id="KW-0804">Transcription</keyword>
<keyword evidence="11" id="KW-1185">Reference proteome</keyword>
<dbReference type="GO" id="GO:0008270">
    <property type="term" value="F:zinc ion binding"/>
    <property type="evidence" value="ECO:0007669"/>
    <property type="project" value="UniProtKB-KW"/>
</dbReference>
<evidence type="ECO:0000256" key="5">
    <source>
        <dbReference type="ARBA" id="ARBA00023163"/>
    </source>
</evidence>
<dbReference type="Pfam" id="PF00172">
    <property type="entry name" value="Zn_clus"/>
    <property type="match status" value="1"/>
</dbReference>
<evidence type="ECO:0000259" key="8">
    <source>
        <dbReference type="PROSITE" id="PS50048"/>
    </source>
</evidence>
<dbReference type="KEGG" id="trg:TRUGW13939_01799"/>
<accession>A0A7H8QME9</accession>
<dbReference type="Pfam" id="PF04082">
    <property type="entry name" value="Fungal_trans"/>
    <property type="match status" value="1"/>
</dbReference>
<dbReference type="PANTHER" id="PTHR47660">
    <property type="entry name" value="TRANSCRIPTION FACTOR WITH C2H2 AND ZN(2)-CYS(6) DNA BINDING DOMAIN (EUROFUNG)-RELATED-RELATED"/>
    <property type="match status" value="1"/>
</dbReference>
<dbReference type="InterPro" id="IPR036236">
    <property type="entry name" value="Znf_C2H2_sf"/>
</dbReference>
<dbReference type="SUPFAM" id="SSF57667">
    <property type="entry name" value="beta-beta-alpha zinc fingers"/>
    <property type="match status" value="1"/>
</dbReference>
<name>A0A7H8QME9_TALRU</name>
<dbReference type="GO" id="GO:0006351">
    <property type="term" value="P:DNA-templated transcription"/>
    <property type="evidence" value="ECO:0007669"/>
    <property type="project" value="InterPro"/>
</dbReference>
<feature type="domain" description="C2H2-type" evidence="9">
    <location>
        <begin position="33"/>
        <end position="62"/>
    </location>
</feature>
<dbReference type="PROSITE" id="PS00028">
    <property type="entry name" value="ZINC_FINGER_C2H2_1"/>
    <property type="match status" value="2"/>
</dbReference>
<keyword evidence="6" id="KW-0539">Nucleus</keyword>
<dbReference type="AlphaFoldDB" id="A0A7H8QME9"/>
<keyword evidence="4" id="KW-0238">DNA-binding</keyword>
<dbReference type="GO" id="GO:0003677">
    <property type="term" value="F:DNA binding"/>
    <property type="evidence" value="ECO:0007669"/>
    <property type="project" value="UniProtKB-KW"/>
</dbReference>
<dbReference type="CDD" id="cd12148">
    <property type="entry name" value="fungal_TF_MHR"/>
    <property type="match status" value="1"/>
</dbReference>
<dbReference type="Gene3D" id="4.10.240.10">
    <property type="entry name" value="Zn(2)-C6 fungal-type DNA-binding domain"/>
    <property type="match status" value="1"/>
</dbReference>
<dbReference type="GeneID" id="55989309"/>